<keyword evidence="8" id="KW-1185">Reference proteome</keyword>
<protein>
    <submittedName>
        <fullName evidence="7">Site-specific DNA-methyltransferase</fullName>
    </submittedName>
</protein>
<feature type="region of interest" description="Disordered" evidence="5">
    <location>
        <begin position="194"/>
        <end position="226"/>
    </location>
</feature>
<dbReference type="SUPFAM" id="SSF53335">
    <property type="entry name" value="S-adenosyl-L-methionine-dependent methyltransferases"/>
    <property type="match status" value="1"/>
</dbReference>
<gene>
    <name evidence="7" type="ORF">C7B65_13095</name>
</gene>
<sequence length="548" mass="63767">MATIHFKGKSYVQNHHLTLKYHHLVPNPVASLTDKISLHDNLIIHGDNLLALKALLPTYAGKVKCVYIDPPYNTGNEGWIYNDNVNSPMMQEWLKANQPIDKEDLARHEKWLCMMMPRLKLLRELLRDDGVIFISIDNNEVHRLRMLMDEIFDENNFIATIIWQKKQSPQNDATYLSDMHDYVLIYAKKAKETKNDPDGWERNLLPRSQEQEERYSNPDNDPRGTWTSVDYTCNKSVDERPNLYYPILNPVIGKEVYPSRSNVWRFDTNRHLKNEQENRVWWSGGIPRLKRFRSEVREGVVPSTWWDRKFAGDNQKARREIKKLFEELDNPFDSPKPVSLLKLIFKIATEDDSIILDSFAGSGTTAHAVSSLNQEDGGNRQFILVEMENYADSLTAERVRRVIQGVPNAKDKTLKDGLGGSFSFFELGDPIEMQAILEGNSLPAYEDLARYVFYTATGDEFDLTKVEVDRYFIGESNDFEVYLLYQPDLNYLRSTALDLGKAEKLGLPKPNSKKRLFFAPMKYLDIDTLERYRIEYCQLPFEIYKFKE</sequence>
<feature type="domain" description="DNA methylase N-4/N-6" evidence="6">
    <location>
        <begin position="63"/>
        <end position="390"/>
    </location>
</feature>
<dbReference type="STRING" id="1920490.GCA_001895925_04801"/>
<dbReference type="Pfam" id="PF01555">
    <property type="entry name" value="N6_N4_Mtase"/>
    <property type="match status" value="1"/>
</dbReference>
<comment type="caution">
    <text evidence="7">The sequence shown here is derived from an EMBL/GenBank/DDBJ whole genome shotgun (WGS) entry which is preliminary data.</text>
</comment>
<dbReference type="InterPro" id="IPR029063">
    <property type="entry name" value="SAM-dependent_MTases_sf"/>
</dbReference>
<proteinExistence type="inferred from homology"/>
<evidence type="ECO:0000313" key="7">
    <source>
        <dbReference type="EMBL" id="PSB19037.1"/>
    </source>
</evidence>
<dbReference type="AlphaFoldDB" id="A0A2T1DEZ7"/>
<organism evidence="7 8">
    <name type="scientific">Phormidesmis priestleyi ULC007</name>
    <dbReference type="NCBI Taxonomy" id="1920490"/>
    <lineage>
        <taxon>Bacteria</taxon>
        <taxon>Bacillati</taxon>
        <taxon>Cyanobacteriota</taxon>
        <taxon>Cyanophyceae</taxon>
        <taxon>Leptolyngbyales</taxon>
        <taxon>Leptolyngbyaceae</taxon>
        <taxon>Phormidesmis</taxon>
    </lineage>
</organism>
<reference evidence="7 8" key="2">
    <citation type="submission" date="2018-03" db="EMBL/GenBank/DDBJ databases">
        <title>The ancient ancestry and fast evolution of plastids.</title>
        <authorList>
            <person name="Moore K.R."/>
            <person name="Magnabosco C."/>
            <person name="Momper L."/>
            <person name="Gold D.A."/>
            <person name="Bosak T."/>
            <person name="Fournier G.P."/>
        </authorList>
    </citation>
    <scope>NUCLEOTIDE SEQUENCE [LARGE SCALE GENOMIC DNA]</scope>
    <source>
        <strain evidence="7 8">ULC007</strain>
    </source>
</reference>
<dbReference type="OrthoDB" id="9800801at2"/>
<dbReference type="InterPro" id="IPR002295">
    <property type="entry name" value="N4/N6-MTase_EcoPI_Mod-like"/>
</dbReference>
<dbReference type="GO" id="GO:0032259">
    <property type="term" value="P:methylation"/>
    <property type="evidence" value="ECO:0007669"/>
    <property type="project" value="UniProtKB-KW"/>
</dbReference>
<dbReference type="GO" id="GO:0003677">
    <property type="term" value="F:DNA binding"/>
    <property type="evidence" value="ECO:0007669"/>
    <property type="project" value="InterPro"/>
</dbReference>
<evidence type="ECO:0000259" key="6">
    <source>
        <dbReference type="Pfam" id="PF01555"/>
    </source>
</evidence>
<dbReference type="Gene3D" id="3.40.50.150">
    <property type="entry name" value="Vaccinia Virus protein VP39"/>
    <property type="match status" value="1"/>
</dbReference>
<dbReference type="PROSITE" id="PS00092">
    <property type="entry name" value="N6_MTASE"/>
    <property type="match status" value="1"/>
</dbReference>
<keyword evidence="3 7" id="KW-0808">Transferase</keyword>
<evidence type="ECO:0000313" key="8">
    <source>
        <dbReference type="Proteomes" id="UP000238634"/>
    </source>
</evidence>
<feature type="compositionally biased region" description="Basic and acidic residues" evidence="5">
    <location>
        <begin position="209"/>
        <end position="222"/>
    </location>
</feature>
<dbReference type="GO" id="GO:0008170">
    <property type="term" value="F:N-methyltransferase activity"/>
    <property type="evidence" value="ECO:0007669"/>
    <property type="project" value="InterPro"/>
</dbReference>
<dbReference type="EMBL" id="PVWG01000013">
    <property type="protein sequence ID" value="PSB19037.1"/>
    <property type="molecule type" value="Genomic_DNA"/>
</dbReference>
<comment type="similarity">
    <text evidence="1">Belongs to the N(4)/N(6)-methyltransferase family.</text>
</comment>
<evidence type="ECO:0000256" key="5">
    <source>
        <dbReference type="SAM" id="MobiDB-lite"/>
    </source>
</evidence>
<dbReference type="InterPro" id="IPR002052">
    <property type="entry name" value="DNA_methylase_N6_adenine_CS"/>
</dbReference>
<evidence type="ECO:0000256" key="4">
    <source>
        <dbReference type="ARBA" id="ARBA00022691"/>
    </source>
</evidence>
<keyword evidence="4" id="KW-0949">S-adenosyl-L-methionine</keyword>
<evidence type="ECO:0000256" key="2">
    <source>
        <dbReference type="ARBA" id="ARBA00022603"/>
    </source>
</evidence>
<accession>A0A2T1DEZ7</accession>
<evidence type="ECO:0000256" key="1">
    <source>
        <dbReference type="ARBA" id="ARBA00006594"/>
    </source>
</evidence>
<dbReference type="InterPro" id="IPR002941">
    <property type="entry name" value="DNA_methylase_N4/N6"/>
</dbReference>
<dbReference type="PRINTS" id="PR00506">
    <property type="entry name" value="D21N6MTFRASE"/>
</dbReference>
<keyword evidence="2 7" id="KW-0489">Methyltransferase</keyword>
<dbReference type="Proteomes" id="UP000238634">
    <property type="component" value="Unassembled WGS sequence"/>
</dbReference>
<reference evidence="7 8" key="1">
    <citation type="submission" date="2018-02" db="EMBL/GenBank/DDBJ databases">
        <authorList>
            <person name="Cohen D.B."/>
            <person name="Kent A.D."/>
        </authorList>
    </citation>
    <scope>NUCLEOTIDE SEQUENCE [LARGE SCALE GENOMIC DNA]</scope>
    <source>
        <strain evidence="7 8">ULC007</strain>
    </source>
</reference>
<evidence type="ECO:0000256" key="3">
    <source>
        <dbReference type="ARBA" id="ARBA00022679"/>
    </source>
</evidence>
<name>A0A2T1DEZ7_9CYAN</name>